<name>A0ABW1YAE4_9DEIO</name>
<dbReference type="EMBL" id="JBHSWD010000001">
    <property type="protein sequence ID" value="MFC6590943.1"/>
    <property type="molecule type" value="Genomic_DNA"/>
</dbReference>
<dbReference type="RefSeq" id="WP_380081951.1">
    <property type="nucleotide sequence ID" value="NZ_JBHSWD010000001.1"/>
</dbReference>
<feature type="transmembrane region" description="Helical" evidence="1">
    <location>
        <begin position="97"/>
        <end position="116"/>
    </location>
</feature>
<keyword evidence="1" id="KW-0472">Membrane</keyword>
<keyword evidence="1" id="KW-1133">Transmembrane helix</keyword>
<organism evidence="2 3">
    <name type="scientific">Deinococcus lacus</name>
    <dbReference type="NCBI Taxonomy" id="392561"/>
    <lineage>
        <taxon>Bacteria</taxon>
        <taxon>Thermotogati</taxon>
        <taxon>Deinococcota</taxon>
        <taxon>Deinococci</taxon>
        <taxon>Deinococcales</taxon>
        <taxon>Deinococcaceae</taxon>
        <taxon>Deinococcus</taxon>
    </lineage>
</organism>
<evidence type="ECO:0000256" key="1">
    <source>
        <dbReference type="SAM" id="Phobius"/>
    </source>
</evidence>
<gene>
    <name evidence="2" type="ORF">ACFP81_02125</name>
</gene>
<dbReference type="Proteomes" id="UP001596297">
    <property type="component" value="Unassembled WGS sequence"/>
</dbReference>
<feature type="transmembrane region" description="Helical" evidence="1">
    <location>
        <begin position="128"/>
        <end position="147"/>
    </location>
</feature>
<keyword evidence="1" id="KW-0812">Transmembrane</keyword>
<evidence type="ECO:0000313" key="3">
    <source>
        <dbReference type="Proteomes" id="UP001596297"/>
    </source>
</evidence>
<keyword evidence="3" id="KW-1185">Reference proteome</keyword>
<evidence type="ECO:0000313" key="2">
    <source>
        <dbReference type="EMBL" id="MFC6590943.1"/>
    </source>
</evidence>
<reference evidence="3" key="1">
    <citation type="journal article" date="2019" name="Int. J. Syst. Evol. Microbiol.">
        <title>The Global Catalogue of Microorganisms (GCM) 10K type strain sequencing project: providing services to taxonomists for standard genome sequencing and annotation.</title>
        <authorList>
            <consortium name="The Broad Institute Genomics Platform"/>
            <consortium name="The Broad Institute Genome Sequencing Center for Infectious Disease"/>
            <person name="Wu L."/>
            <person name="Ma J."/>
        </authorList>
    </citation>
    <scope>NUCLEOTIDE SEQUENCE [LARGE SCALE GENOMIC DNA]</scope>
    <source>
        <strain evidence="3">CGMCC 1.15772</strain>
    </source>
</reference>
<comment type="caution">
    <text evidence="2">The sequence shown here is derived from an EMBL/GenBank/DDBJ whole genome shotgun (WGS) entry which is preliminary data.</text>
</comment>
<sequence length="162" mass="17946">MSGKVDWKQAMLNEAEVNAEVDEDWAAETRQLTKRMSRQQGFVFLLLSLGATYLMSMAVAALPSLFSLPPILDYLAALLGACALAVLCGVLGHWSSFGSVTFVAVYLGLSFMFSFSDFSAWELSRAEFLILVLLPVLGATWLGETVARRWRPFGIYEDSGWF</sequence>
<feature type="transmembrane region" description="Helical" evidence="1">
    <location>
        <begin position="71"/>
        <end position="90"/>
    </location>
</feature>
<accession>A0ABW1YAE4</accession>
<feature type="transmembrane region" description="Helical" evidence="1">
    <location>
        <begin position="42"/>
        <end position="65"/>
    </location>
</feature>
<proteinExistence type="predicted"/>
<protein>
    <submittedName>
        <fullName evidence="2">Uncharacterized protein</fullName>
    </submittedName>
</protein>